<comment type="caution">
    <text evidence="1">The sequence shown here is derived from an EMBL/GenBank/DDBJ whole genome shotgun (WGS) entry which is preliminary data.</text>
</comment>
<dbReference type="OrthoDB" id="569300at2"/>
<dbReference type="Proteomes" id="UP000238762">
    <property type="component" value="Unassembled WGS sequence"/>
</dbReference>
<reference evidence="1 2" key="2">
    <citation type="submission" date="2018-03" db="EMBL/GenBank/DDBJ databases">
        <title>The ancient ancestry and fast evolution of plastids.</title>
        <authorList>
            <person name="Moore K.R."/>
            <person name="Magnabosco C."/>
            <person name="Momper L."/>
            <person name="Gold D.A."/>
            <person name="Bosak T."/>
            <person name="Fournier G.P."/>
        </authorList>
    </citation>
    <scope>NUCLEOTIDE SEQUENCE [LARGE SCALE GENOMIC DNA]</scope>
    <source>
        <strain evidence="1 2">CCAP 1448/3</strain>
    </source>
</reference>
<dbReference type="RefSeq" id="WP_106286944.1">
    <property type="nucleotide sequence ID" value="NZ_CAWNTC010000136.1"/>
</dbReference>
<protein>
    <recommendedName>
        <fullName evidence="3">ParB/Sulfiredoxin domain-containing protein</fullName>
    </recommendedName>
</protein>
<gene>
    <name evidence="1" type="ORF">C7B64_01780</name>
</gene>
<evidence type="ECO:0008006" key="3">
    <source>
        <dbReference type="Google" id="ProtNLM"/>
    </source>
</evidence>
<reference evidence="1 2" key="1">
    <citation type="submission" date="2018-02" db="EMBL/GenBank/DDBJ databases">
        <authorList>
            <person name="Cohen D.B."/>
            <person name="Kent A.D."/>
        </authorList>
    </citation>
    <scope>NUCLEOTIDE SEQUENCE [LARGE SCALE GENOMIC DNA]</scope>
    <source>
        <strain evidence="1 2">CCAP 1448/3</strain>
    </source>
</reference>
<dbReference type="InterPro" id="IPR036086">
    <property type="entry name" value="ParB/Sulfiredoxin_sf"/>
</dbReference>
<evidence type="ECO:0000313" key="1">
    <source>
        <dbReference type="EMBL" id="PSB04977.1"/>
    </source>
</evidence>
<accession>A0A2T1C9Z9</accession>
<keyword evidence="2" id="KW-1185">Reference proteome</keyword>
<organism evidence="1 2">
    <name type="scientific">Merismopedia glauca CCAP 1448/3</name>
    <dbReference type="NCBI Taxonomy" id="1296344"/>
    <lineage>
        <taxon>Bacteria</taxon>
        <taxon>Bacillati</taxon>
        <taxon>Cyanobacteriota</taxon>
        <taxon>Cyanophyceae</taxon>
        <taxon>Synechococcales</taxon>
        <taxon>Merismopediaceae</taxon>
        <taxon>Merismopedia</taxon>
    </lineage>
</organism>
<proteinExistence type="predicted"/>
<dbReference type="SUPFAM" id="SSF110849">
    <property type="entry name" value="ParB/Sulfiredoxin"/>
    <property type="match status" value="1"/>
</dbReference>
<name>A0A2T1C9Z9_9CYAN</name>
<dbReference type="AlphaFoldDB" id="A0A2T1C9Z9"/>
<sequence length="361" mass="40018">MAVTETTSIVLLPIDLIERDGETQPRVKIHPATVVEYAQDMQAGAAFPPITVFNDGGIYWLADGYHRIESALSIGATQILSNVKLGSKRDAILYAVRANGTHGLRRSNEDKRRSVAILLQDPQWSRWSDRQIARCCGVHHDLVGKLRSSLAVTASEKIYKTKHGTTSVMDTTNIGGRASKSATIGNRVTVTQNHPLLAGMSGTICQVPNPGAAIVELDSGERELIDIQYLKPAIAHHLKLNPGGLVEVRNPANPSLDSRQGRIAAIRNETVEVWLRDIERMTMHRHRLPIEQVEPLPIESEPRLAEISDRLQRLMAIGLDPFELEIVSMLERAVVLTPTEMDYLNLIEKRYTAQIEGDSLQ</sequence>
<evidence type="ECO:0000313" key="2">
    <source>
        <dbReference type="Proteomes" id="UP000238762"/>
    </source>
</evidence>
<dbReference type="EMBL" id="PVWJ01000005">
    <property type="protein sequence ID" value="PSB04977.1"/>
    <property type="molecule type" value="Genomic_DNA"/>
</dbReference>